<dbReference type="InParanoid" id="B7QFD6"/>
<dbReference type="HOGENOM" id="CLU_1534260_0_0_1"/>
<sequence>MFWQYILLVEAFIATDTLLAVARKDSEKRPEYNAWKFLKSFKSGYIKYQTYVDSVGCTEFLRKALNATDKSALYQVSFKVLADNTKETITLRFHEQITPNEYAVYNEDEEELYNSTVAYSDYSKCSIIQDSETPTNCKMFVNTGTSNRVIQECFKKFPDTCDSSRYDAFDLDICR</sequence>
<dbReference type="InterPro" id="IPR002970">
    <property type="entry name" value="Tick_his-bd"/>
</dbReference>
<evidence type="ECO:0000256" key="1">
    <source>
        <dbReference type="SAM" id="SignalP"/>
    </source>
</evidence>
<keyword evidence="4" id="KW-1185">Reference proteome</keyword>
<proteinExistence type="predicted"/>
<gene>
    <name evidence="3" type="primary">8040434</name>
    <name evidence="2" type="ORF">IscW_ISCW013505</name>
</gene>
<feature type="chain" id="PRO_5014568344" description="Salivary lipocalin" evidence="1">
    <location>
        <begin position="23"/>
        <end position="175"/>
    </location>
</feature>
<evidence type="ECO:0000313" key="4">
    <source>
        <dbReference type="Proteomes" id="UP000001555"/>
    </source>
</evidence>
<dbReference type="VEuPathDB" id="VectorBase:ISCP_013278"/>
<dbReference type="InterPro" id="IPR012674">
    <property type="entry name" value="Calycin"/>
</dbReference>
<reference evidence="3" key="2">
    <citation type="submission" date="2020-05" db="UniProtKB">
        <authorList>
            <consortium name="EnsemblMetazoa"/>
        </authorList>
    </citation>
    <scope>IDENTIFICATION</scope>
    <source>
        <strain evidence="3">wikel</strain>
    </source>
</reference>
<dbReference type="Gene3D" id="2.40.128.20">
    <property type="match status" value="1"/>
</dbReference>
<dbReference type="GO" id="GO:0043176">
    <property type="term" value="F:amine binding"/>
    <property type="evidence" value="ECO:0007669"/>
    <property type="project" value="InterPro"/>
</dbReference>
<evidence type="ECO:0008006" key="5">
    <source>
        <dbReference type="Google" id="ProtNLM"/>
    </source>
</evidence>
<dbReference type="EnsemblMetazoa" id="ISCW013505-RA">
    <property type="protein sequence ID" value="ISCW013505-PA"/>
    <property type="gene ID" value="ISCW013505"/>
</dbReference>
<protein>
    <recommendedName>
        <fullName evidence="5">Salivary lipocalin</fullName>
    </recommendedName>
</protein>
<dbReference type="Pfam" id="PF02098">
    <property type="entry name" value="His_binding"/>
    <property type="match status" value="1"/>
</dbReference>
<dbReference type="KEGG" id="isc:8040434"/>
<dbReference type="GO" id="GO:0030682">
    <property type="term" value="P:symbiont-mediated perturbation of host defenses"/>
    <property type="evidence" value="ECO:0007669"/>
    <property type="project" value="InterPro"/>
</dbReference>
<organism>
    <name type="scientific">Ixodes scapularis</name>
    <name type="common">Black-legged tick</name>
    <name type="synonym">Deer tick</name>
    <dbReference type="NCBI Taxonomy" id="6945"/>
    <lineage>
        <taxon>Eukaryota</taxon>
        <taxon>Metazoa</taxon>
        <taxon>Ecdysozoa</taxon>
        <taxon>Arthropoda</taxon>
        <taxon>Chelicerata</taxon>
        <taxon>Arachnida</taxon>
        <taxon>Acari</taxon>
        <taxon>Parasitiformes</taxon>
        <taxon>Ixodida</taxon>
        <taxon>Ixodoidea</taxon>
        <taxon>Ixodidae</taxon>
        <taxon>Ixodinae</taxon>
        <taxon>Ixodes</taxon>
    </lineage>
</organism>
<dbReference type="EMBL" id="ABJB010400435">
    <property type="status" value="NOT_ANNOTATED_CDS"/>
    <property type="molecule type" value="Genomic_DNA"/>
</dbReference>
<reference evidence="2 4" key="1">
    <citation type="submission" date="2008-03" db="EMBL/GenBank/DDBJ databases">
        <title>Annotation of Ixodes scapularis.</title>
        <authorList>
            <consortium name="Ixodes scapularis Genome Project Consortium"/>
            <person name="Caler E."/>
            <person name="Hannick L.I."/>
            <person name="Bidwell S."/>
            <person name="Joardar V."/>
            <person name="Thiagarajan M."/>
            <person name="Amedeo P."/>
            <person name="Galinsky K.J."/>
            <person name="Schobel S."/>
            <person name="Inman J."/>
            <person name="Hostetler J."/>
            <person name="Miller J."/>
            <person name="Hammond M."/>
            <person name="Megy K."/>
            <person name="Lawson D."/>
            <person name="Kodira C."/>
            <person name="Sutton G."/>
            <person name="Meyer J."/>
            <person name="Hill C.A."/>
            <person name="Birren B."/>
            <person name="Nene V."/>
            <person name="Collins F."/>
            <person name="Alarcon-Chaidez F."/>
            <person name="Wikel S."/>
            <person name="Strausberg R."/>
        </authorList>
    </citation>
    <scope>NUCLEOTIDE SEQUENCE [LARGE SCALE GENOMIC DNA]</scope>
    <source>
        <strain evidence="4">Wikel</strain>
        <strain evidence="2">Wikel colony</strain>
    </source>
</reference>
<dbReference type="VEuPathDB" id="VectorBase:ISCI013505"/>
<dbReference type="VEuPathDB" id="VectorBase:ISCW013505"/>
<evidence type="ECO:0000313" key="2">
    <source>
        <dbReference type="EMBL" id="EEC17558.1"/>
    </source>
</evidence>
<dbReference type="SUPFAM" id="SSF50814">
    <property type="entry name" value="Lipocalins"/>
    <property type="match status" value="1"/>
</dbReference>
<dbReference type="EMBL" id="ABJB011086508">
    <property type="status" value="NOT_ANNOTATED_CDS"/>
    <property type="molecule type" value="Genomic_DNA"/>
</dbReference>
<dbReference type="Proteomes" id="UP000001555">
    <property type="component" value="Unassembled WGS sequence"/>
</dbReference>
<accession>B7QFD6</accession>
<dbReference type="AlphaFoldDB" id="B7QFD6"/>
<keyword evidence="1" id="KW-0732">Signal</keyword>
<feature type="signal peptide" evidence="1">
    <location>
        <begin position="1"/>
        <end position="22"/>
    </location>
</feature>
<name>B7QFD6_IXOSC</name>
<dbReference type="PaxDb" id="6945-B7QFD6"/>
<dbReference type="EMBL" id="DS925230">
    <property type="protein sequence ID" value="EEC17558.1"/>
    <property type="molecule type" value="Genomic_DNA"/>
</dbReference>
<evidence type="ECO:0000313" key="3">
    <source>
        <dbReference type="EnsemblMetazoa" id="ISCW013505-PA"/>
    </source>
</evidence>